<evidence type="ECO:0000256" key="2">
    <source>
        <dbReference type="ARBA" id="ARBA00022801"/>
    </source>
</evidence>
<dbReference type="OrthoDB" id="588330at2759"/>
<comment type="similarity">
    <text evidence="1">Belongs to the 4-hydroxybenzoyl-CoA thioesterase family.</text>
</comment>
<feature type="non-terminal residue" evidence="3">
    <location>
        <position position="1"/>
    </location>
</feature>
<comment type="caution">
    <text evidence="3">The sequence shown here is derived from an EMBL/GenBank/DDBJ whole genome shotgun (WGS) entry which is preliminary data.</text>
</comment>
<dbReference type="PANTHER" id="PTHR31793:SF27">
    <property type="entry name" value="NOVEL THIOESTERASE SUPERFAMILY DOMAIN AND SAPOSIN A-TYPE DOMAIN CONTAINING PROTEIN (0610012H03RIK)"/>
    <property type="match status" value="1"/>
</dbReference>
<sequence>MSKTTIKKGLHATGIMPLAFVDYEVDIEVLTMTFSLQFTLAIDSALACCHELLGSIGISCDEVAHTGDSLALSELSLKFLRPLRRKVELKNSSKSKAIDMLAGLIPSVILLMSTSHVHSGNQSGDKFVVKARISNSSGARLYFEHFIFKMPNEV</sequence>
<dbReference type="GO" id="GO:0009507">
    <property type="term" value="C:chloroplast"/>
    <property type="evidence" value="ECO:0007669"/>
    <property type="project" value="TreeGrafter"/>
</dbReference>
<dbReference type="Proteomes" id="UP000593576">
    <property type="component" value="Unassembled WGS sequence"/>
</dbReference>
<gene>
    <name evidence="3" type="ORF">Goshw_022359</name>
</gene>
<evidence type="ECO:0000256" key="1">
    <source>
        <dbReference type="ARBA" id="ARBA00005953"/>
    </source>
</evidence>
<dbReference type="PANTHER" id="PTHR31793">
    <property type="entry name" value="4-HYDROXYBENZOYL-COA THIOESTERASE FAMILY MEMBER"/>
    <property type="match status" value="1"/>
</dbReference>
<accession>A0A7J9MR84</accession>
<name>A0A7J9MR84_GOSSC</name>
<dbReference type="GO" id="GO:0016297">
    <property type="term" value="F:fatty acyl-[ACP] hydrolase activity"/>
    <property type="evidence" value="ECO:0007669"/>
    <property type="project" value="TreeGrafter"/>
</dbReference>
<keyword evidence="2" id="KW-0378">Hydrolase</keyword>
<dbReference type="Gene3D" id="3.10.129.10">
    <property type="entry name" value="Hotdog Thioesterase"/>
    <property type="match status" value="1"/>
</dbReference>
<dbReference type="EMBL" id="JABFAF010000012">
    <property type="protein sequence ID" value="MBA0872869.1"/>
    <property type="molecule type" value="Genomic_DNA"/>
</dbReference>
<dbReference type="AlphaFoldDB" id="A0A7J9MR84"/>
<protein>
    <submittedName>
        <fullName evidence="3">Uncharacterized protein</fullName>
    </submittedName>
</protein>
<evidence type="ECO:0000313" key="4">
    <source>
        <dbReference type="Proteomes" id="UP000593576"/>
    </source>
</evidence>
<keyword evidence="4" id="KW-1185">Reference proteome</keyword>
<organism evidence="3 4">
    <name type="scientific">Gossypium schwendimanii</name>
    <name type="common">Cotton</name>
    <dbReference type="NCBI Taxonomy" id="34291"/>
    <lineage>
        <taxon>Eukaryota</taxon>
        <taxon>Viridiplantae</taxon>
        <taxon>Streptophyta</taxon>
        <taxon>Embryophyta</taxon>
        <taxon>Tracheophyta</taxon>
        <taxon>Spermatophyta</taxon>
        <taxon>Magnoliopsida</taxon>
        <taxon>eudicotyledons</taxon>
        <taxon>Gunneridae</taxon>
        <taxon>Pentapetalae</taxon>
        <taxon>rosids</taxon>
        <taxon>malvids</taxon>
        <taxon>Malvales</taxon>
        <taxon>Malvaceae</taxon>
        <taxon>Malvoideae</taxon>
        <taxon>Gossypium</taxon>
    </lineage>
</organism>
<dbReference type="InterPro" id="IPR050563">
    <property type="entry name" value="4-hydroxybenzoyl-CoA_TE"/>
</dbReference>
<evidence type="ECO:0000313" key="3">
    <source>
        <dbReference type="EMBL" id="MBA0872869.1"/>
    </source>
</evidence>
<proteinExistence type="inferred from homology"/>
<reference evidence="3 4" key="1">
    <citation type="journal article" date="2019" name="Genome Biol. Evol.">
        <title>Insights into the evolution of the New World diploid cottons (Gossypium, subgenus Houzingenia) based on genome sequencing.</title>
        <authorList>
            <person name="Grover C.E."/>
            <person name="Arick M.A. 2nd"/>
            <person name="Thrash A."/>
            <person name="Conover J.L."/>
            <person name="Sanders W.S."/>
            <person name="Peterson D.G."/>
            <person name="Frelichowski J.E."/>
            <person name="Scheffler J.A."/>
            <person name="Scheffler B.E."/>
            <person name="Wendel J.F."/>
        </authorList>
    </citation>
    <scope>NUCLEOTIDE SEQUENCE [LARGE SCALE GENOMIC DNA]</scope>
    <source>
        <strain evidence="3">1</strain>
        <tissue evidence="3">Leaf</tissue>
    </source>
</reference>